<dbReference type="Pfam" id="PF13791">
    <property type="entry name" value="Sigma_reg_C"/>
    <property type="match status" value="1"/>
</dbReference>
<evidence type="ECO:0000313" key="4">
    <source>
        <dbReference type="EMBL" id="MDG4517000.1"/>
    </source>
</evidence>
<keyword evidence="1" id="KW-1133">Transmembrane helix</keyword>
<evidence type="ECO:0000259" key="3">
    <source>
        <dbReference type="Pfam" id="PF13800"/>
    </source>
</evidence>
<dbReference type="InterPro" id="IPR029101">
    <property type="entry name" value="Sigma_reg_N"/>
</dbReference>
<dbReference type="AlphaFoldDB" id="A0A9X4MQN6"/>
<evidence type="ECO:0000313" key="5">
    <source>
        <dbReference type="Proteomes" id="UP001152877"/>
    </source>
</evidence>
<feature type="transmembrane region" description="Helical" evidence="1">
    <location>
        <begin position="21"/>
        <end position="40"/>
    </location>
</feature>
<reference evidence="4" key="1">
    <citation type="submission" date="2022-07" db="EMBL/GenBank/DDBJ databases">
        <title>Whole Genome Sequencing of Streptococcus suis.</title>
        <authorList>
            <person name="Dai X."/>
            <person name="Huang J."/>
            <person name="Wang L."/>
        </authorList>
    </citation>
    <scope>NUCLEOTIDE SEQUENCE</scope>
    <source>
        <strain evidence="4">HDJ11</strain>
    </source>
</reference>
<comment type="caution">
    <text evidence="4">The sequence shown here is derived from an EMBL/GenBank/DDBJ whole genome shotgun (WGS) entry which is preliminary data.</text>
</comment>
<keyword evidence="1" id="KW-0472">Membrane</keyword>
<organism evidence="4 5">
    <name type="scientific">Streptococcus suis</name>
    <dbReference type="NCBI Taxonomy" id="1307"/>
    <lineage>
        <taxon>Bacteria</taxon>
        <taxon>Bacillati</taxon>
        <taxon>Bacillota</taxon>
        <taxon>Bacilli</taxon>
        <taxon>Lactobacillales</taxon>
        <taxon>Streptococcaceae</taxon>
        <taxon>Streptococcus</taxon>
    </lineage>
</organism>
<evidence type="ECO:0000259" key="2">
    <source>
        <dbReference type="Pfam" id="PF13791"/>
    </source>
</evidence>
<feature type="domain" description="Sigma factor regulator N-terminal" evidence="3">
    <location>
        <begin position="9"/>
        <end position="91"/>
    </location>
</feature>
<dbReference type="EMBL" id="JANFMI010000033">
    <property type="protein sequence ID" value="MDG4517000.1"/>
    <property type="molecule type" value="Genomic_DNA"/>
</dbReference>
<gene>
    <name evidence="4" type="ORF">NOL11_08500</name>
</gene>
<proteinExistence type="predicted"/>
<dbReference type="RefSeq" id="WP_207560270.1">
    <property type="nucleotide sequence ID" value="NZ_JANFMM010000028.1"/>
</dbReference>
<dbReference type="Pfam" id="PF13800">
    <property type="entry name" value="Sigma_reg_N"/>
    <property type="match status" value="1"/>
</dbReference>
<dbReference type="Proteomes" id="UP001152877">
    <property type="component" value="Unassembled WGS sequence"/>
</dbReference>
<protein>
    <submittedName>
        <fullName evidence="4">Anti-sigma factor</fullName>
    </submittedName>
</protein>
<evidence type="ECO:0000256" key="1">
    <source>
        <dbReference type="SAM" id="Phobius"/>
    </source>
</evidence>
<sequence length="322" mass="36885">MTMKTFEEVTKKSKRKNLWKTVGLSSIVGIVLLLSSLYALRLFSNYRSQQAQEHFNHVLQVTYPNVDVERFYVNEIGIVSGYVDYNLSKDLAGVPFAFGHLEVDYNLYGIFANFGQYFPEGSEEYYYHQDSNSKLPIFYNTKTASGRQELSYTKEMKGQLIEVAITFDKKYTLAEIRNMVPNNLKKNWYWIGTEKSQLRTEYLSLVSLFGMDSEQLQAVTAEVATDDLVPYTSPLTVMKELVDYQGDYALSPEIKGDVQAYVNKFGDTDFTQQAEIDRLEFAGIILTGRAEDFVELENADWIYASSIGASVQNQPYYQLDVE</sequence>
<accession>A0A9X4MQN6</accession>
<feature type="domain" description="Sigma factor regulator C-terminal" evidence="2">
    <location>
        <begin position="157"/>
        <end position="308"/>
    </location>
</feature>
<name>A0A9X4MQN6_STRSU</name>
<dbReference type="InterPro" id="IPR025672">
    <property type="entry name" value="Sigma_reg_C_dom"/>
</dbReference>
<keyword evidence="1" id="KW-0812">Transmembrane</keyword>